<feature type="compositionally biased region" description="Low complexity" evidence="1">
    <location>
        <begin position="1"/>
        <end position="19"/>
    </location>
</feature>
<evidence type="ECO:0000313" key="3">
    <source>
        <dbReference type="WBParaSite" id="PDA_v2.g13000.t1"/>
    </source>
</evidence>
<sequence>METPTFSSSTAAAEASAEELNQSNETEEKNIDNQKIDETPRKRRRYDFLYEFEDGNEEGNDNEGNAETPRRRPPPLLLPPPAPIFHPRNSNQNQSKFPPQKIAYIQSKIEEKLADIEIESRKEIDKLFQKFSSQIRAAAQNLQKQNDPKSKE</sequence>
<feature type="compositionally biased region" description="Basic and acidic residues" evidence="1">
    <location>
        <begin position="26"/>
        <end position="40"/>
    </location>
</feature>
<dbReference type="WBParaSite" id="PDA_v2.g13000.t1">
    <property type="protein sequence ID" value="PDA_v2.g13000.t1"/>
    <property type="gene ID" value="PDA_v2.g13000"/>
</dbReference>
<evidence type="ECO:0000313" key="2">
    <source>
        <dbReference type="Proteomes" id="UP000887578"/>
    </source>
</evidence>
<keyword evidence="2" id="KW-1185">Reference proteome</keyword>
<protein>
    <submittedName>
        <fullName evidence="3">Uncharacterized protein</fullName>
    </submittedName>
</protein>
<feature type="compositionally biased region" description="Pro residues" evidence="1">
    <location>
        <begin position="74"/>
        <end position="84"/>
    </location>
</feature>
<organism evidence="2 3">
    <name type="scientific">Panagrolaimus davidi</name>
    <dbReference type="NCBI Taxonomy" id="227884"/>
    <lineage>
        <taxon>Eukaryota</taxon>
        <taxon>Metazoa</taxon>
        <taxon>Ecdysozoa</taxon>
        <taxon>Nematoda</taxon>
        <taxon>Chromadorea</taxon>
        <taxon>Rhabditida</taxon>
        <taxon>Tylenchina</taxon>
        <taxon>Panagrolaimomorpha</taxon>
        <taxon>Panagrolaimoidea</taxon>
        <taxon>Panagrolaimidae</taxon>
        <taxon>Panagrolaimus</taxon>
    </lineage>
</organism>
<feature type="region of interest" description="Disordered" evidence="1">
    <location>
        <begin position="1"/>
        <end position="99"/>
    </location>
</feature>
<dbReference type="Proteomes" id="UP000887578">
    <property type="component" value="Unplaced"/>
</dbReference>
<accession>A0A914PCC4</accession>
<proteinExistence type="predicted"/>
<feature type="compositionally biased region" description="Acidic residues" evidence="1">
    <location>
        <begin position="50"/>
        <end position="61"/>
    </location>
</feature>
<evidence type="ECO:0000256" key="1">
    <source>
        <dbReference type="SAM" id="MobiDB-lite"/>
    </source>
</evidence>
<reference evidence="3" key="1">
    <citation type="submission" date="2022-11" db="UniProtKB">
        <authorList>
            <consortium name="WormBaseParasite"/>
        </authorList>
    </citation>
    <scope>IDENTIFICATION</scope>
</reference>
<dbReference type="AlphaFoldDB" id="A0A914PCC4"/>
<name>A0A914PCC4_9BILA</name>
<feature type="compositionally biased region" description="Polar residues" evidence="1">
    <location>
        <begin position="88"/>
        <end position="97"/>
    </location>
</feature>